<evidence type="ECO:0000259" key="1">
    <source>
        <dbReference type="Pfam" id="PF01408"/>
    </source>
</evidence>
<dbReference type="Proteomes" id="UP000698173">
    <property type="component" value="Unassembled WGS sequence"/>
</dbReference>
<organism evidence="3 4">
    <name type="scientific">Sporosarcina psychrophila</name>
    <name type="common">Bacillus psychrophilus</name>
    <dbReference type="NCBI Taxonomy" id="1476"/>
    <lineage>
        <taxon>Bacteria</taxon>
        <taxon>Bacillati</taxon>
        <taxon>Bacillota</taxon>
        <taxon>Bacilli</taxon>
        <taxon>Bacillales</taxon>
        <taxon>Caryophanaceae</taxon>
        <taxon>Sporosarcina</taxon>
    </lineage>
</organism>
<feature type="domain" description="GFO/IDH/MocA-like oxidoreductase" evidence="2">
    <location>
        <begin position="149"/>
        <end position="249"/>
    </location>
</feature>
<dbReference type="Gene3D" id="3.40.50.720">
    <property type="entry name" value="NAD(P)-binding Rossmann-like Domain"/>
    <property type="match status" value="1"/>
</dbReference>
<dbReference type="PANTHER" id="PTHR43249">
    <property type="entry name" value="UDP-N-ACETYL-2-AMINO-2-DEOXY-D-GLUCURONATE OXIDASE"/>
    <property type="match status" value="1"/>
</dbReference>
<dbReference type="Gene3D" id="3.30.360.10">
    <property type="entry name" value="Dihydrodipicolinate Reductase, domain 2"/>
    <property type="match status" value="1"/>
</dbReference>
<dbReference type="InterPro" id="IPR052515">
    <property type="entry name" value="Gfo/Idh/MocA_Oxidoreductase"/>
</dbReference>
<evidence type="ECO:0000313" key="3">
    <source>
        <dbReference type="EMBL" id="HJF33776.1"/>
    </source>
</evidence>
<dbReference type="AlphaFoldDB" id="A0A921KFF6"/>
<dbReference type="InterPro" id="IPR055170">
    <property type="entry name" value="GFO_IDH_MocA-like_dom"/>
</dbReference>
<reference evidence="3" key="2">
    <citation type="submission" date="2021-09" db="EMBL/GenBank/DDBJ databases">
        <authorList>
            <person name="Gilroy R."/>
        </authorList>
    </citation>
    <scope>NUCLEOTIDE SEQUENCE</scope>
    <source>
        <strain evidence="3">CHK171-7178</strain>
    </source>
</reference>
<dbReference type="EMBL" id="DYWT01000278">
    <property type="protein sequence ID" value="HJF33776.1"/>
    <property type="molecule type" value="Genomic_DNA"/>
</dbReference>
<sequence>MTIKVGIIGTGYFSMFHAKILSKVADVKITAIYGTSIEKAELMADKFTHAKGYDNLEGMLDAVNLDAVYICVPPMVHGELELALIKRGIPFFVEKPFSQGKEIPLQVLKGIKKKSLLTSVGYQYRYSESIAHLKSILNDQNIGIALGHYMGSMPKVPWWKNQSCSGGQFIEQTTHIVDLLRYIRGEVDEVYSLFRNQILSAQDKSVTVADVGTVTMKLCNGIVANISNTCILPENVGKSGITLFTDQGMLDWSSKRLEITRKSLTSKYIDKANPYQTESEVFIHAVRTGDSSGILSDYEDAYKTHEVTTATLQSAITSTPVKLITS</sequence>
<comment type="caution">
    <text evidence="3">The sequence shown here is derived from an EMBL/GenBank/DDBJ whole genome shotgun (WGS) entry which is preliminary data.</text>
</comment>
<evidence type="ECO:0000259" key="2">
    <source>
        <dbReference type="Pfam" id="PF22725"/>
    </source>
</evidence>
<evidence type="ECO:0000313" key="4">
    <source>
        <dbReference type="Proteomes" id="UP000698173"/>
    </source>
</evidence>
<proteinExistence type="predicted"/>
<dbReference type="SUPFAM" id="SSF51735">
    <property type="entry name" value="NAD(P)-binding Rossmann-fold domains"/>
    <property type="match status" value="1"/>
</dbReference>
<name>A0A921KFF6_SPOPS</name>
<dbReference type="SUPFAM" id="SSF55347">
    <property type="entry name" value="Glyceraldehyde-3-phosphate dehydrogenase-like, C-terminal domain"/>
    <property type="match status" value="1"/>
</dbReference>
<protein>
    <submittedName>
        <fullName evidence="3">Gfo/Idh/MocA family oxidoreductase</fullName>
    </submittedName>
</protein>
<reference evidence="3" key="1">
    <citation type="journal article" date="2021" name="PeerJ">
        <title>Extensive microbial diversity within the chicken gut microbiome revealed by metagenomics and culture.</title>
        <authorList>
            <person name="Gilroy R."/>
            <person name="Ravi A."/>
            <person name="Getino M."/>
            <person name="Pursley I."/>
            <person name="Horton D.L."/>
            <person name="Alikhan N.F."/>
            <person name="Baker D."/>
            <person name="Gharbi K."/>
            <person name="Hall N."/>
            <person name="Watson M."/>
            <person name="Adriaenssens E.M."/>
            <person name="Foster-Nyarko E."/>
            <person name="Jarju S."/>
            <person name="Secka A."/>
            <person name="Antonio M."/>
            <person name="Oren A."/>
            <person name="Chaudhuri R.R."/>
            <person name="La Ragione R."/>
            <person name="Hildebrand F."/>
            <person name="Pallen M.J."/>
        </authorList>
    </citation>
    <scope>NUCLEOTIDE SEQUENCE</scope>
    <source>
        <strain evidence="3">CHK171-7178</strain>
    </source>
</reference>
<dbReference type="Pfam" id="PF22725">
    <property type="entry name" value="GFO_IDH_MocA_C3"/>
    <property type="match status" value="1"/>
</dbReference>
<dbReference type="InterPro" id="IPR000683">
    <property type="entry name" value="Gfo/Idh/MocA-like_OxRdtase_N"/>
</dbReference>
<dbReference type="InterPro" id="IPR036291">
    <property type="entry name" value="NAD(P)-bd_dom_sf"/>
</dbReference>
<accession>A0A921KFF6</accession>
<feature type="domain" description="Gfo/Idh/MocA-like oxidoreductase N-terminal" evidence="1">
    <location>
        <begin position="3"/>
        <end position="121"/>
    </location>
</feature>
<dbReference type="PANTHER" id="PTHR43249:SF1">
    <property type="entry name" value="D-GLUCOSIDE 3-DEHYDROGENASE"/>
    <property type="match status" value="1"/>
</dbReference>
<dbReference type="Pfam" id="PF01408">
    <property type="entry name" value="GFO_IDH_MocA"/>
    <property type="match status" value="1"/>
</dbReference>
<gene>
    <name evidence="3" type="ORF">K8V56_18575</name>
</gene>
<dbReference type="GO" id="GO:0000166">
    <property type="term" value="F:nucleotide binding"/>
    <property type="evidence" value="ECO:0007669"/>
    <property type="project" value="InterPro"/>
</dbReference>